<feature type="domain" description="F-box" evidence="2">
    <location>
        <begin position="730"/>
        <end position="777"/>
    </location>
</feature>
<dbReference type="Gene3D" id="3.80.10.10">
    <property type="entry name" value="Ribonuclease Inhibitor"/>
    <property type="match status" value="1"/>
</dbReference>
<dbReference type="Proteomes" id="UP000008022">
    <property type="component" value="Unassembled WGS sequence"/>
</dbReference>
<dbReference type="Gene3D" id="1.20.1280.50">
    <property type="match status" value="1"/>
</dbReference>
<dbReference type="InterPro" id="IPR055302">
    <property type="entry name" value="F-box_dom-containing"/>
</dbReference>
<dbReference type="SMART" id="SM00256">
    <property type="entry name" value="FBOX"/>
    <property type="match status" value="2"/>
</dbReference>
<dbReference type="InterPro" id="IPR055411">
    <property type="entry name" value="LRR_FXL15/At3g58940/PEG3-like"/>
</dbReference>
<dbReference type="InterPro" id="IPR006566">
    <property type="entry name" value="FBD"/>
</dbReference>
<feature type="compositionally biased region" description="Basic and acidic residues" evidence="1">
    <location>
        <begin position="1158"/>
        <end position="1169"/>
    </location>
</feature>
<dbReference type="STRING" id="4529.A0A0E0MYT1"/>
<dbReference type="InterPro" id="IPR036047">
    <property type="entry name" value="F-box-like_dom_sf"/>
</dbReference>
<dbReference type="InterPro" id="IPR001810">
    <property type="entry name" value="F-box_dom"/>
</dbReference>
<sequence>MDYRALMTMEKVLVQMEKDGVDSRMLDLGADCMCKLLVASLPDPPVYPDALLSANDDDSSGDGTGAEDRIGALPDDLLGGVVSRLPIKDAVRTAALSSRWRRIWLSAPLVLVDGHLLPPGEEAGQLPLDASGAVAAAVSRVLEAHPGPFRYVELTSSAMGARARRGDLARWLHLLAVKGVRELVFVNRRRPLDVALPATVFALAPLSRLYLGTWKFPDTAALPRGAGFPHLRELGLYCVAMEDRDLDFVLANSPVLECLGIYYSQRQIVLLRLASHSLRCVQICMCIAEDIAVVDAPRLERLLIWEMFEDDNHATRLSIGHAPNLQLLGYLRPGIHVLENGNTIIKAGTKASPRTIIPSINVLALKVRFEVRNEAKLLPSFLRCFPNVEKLHVKSEKSDEPVGRLNLKFWQEAGRIECLQSCIKYVVFHGYRGDRSELTFLKYILGSGQVLQEMVIVVANGMFSTQDEVGEKLVKPLSSVKMASGDCNITVVEGTVHDEEDSCCLRTMVACAVSTGDCGRETMRRWIRLPLCAPCAWIQLWRRRRGAGGASADPVPPSSRVDPARMKTMGRRQDGGNLRGGELVLRHPWSSGGHPRRRWHRACLSPSFHLLHRRKERPPPVVSVLNLETTESHLFSIRRIQKEKKAARINNTINQLFFLFLDRRIRRHGVDFYPVSSSPLHFSAFSSASDPKTLAGGMGDIVRQILGWFPGHPASGNGATLSAAEGYGSEDRVSALPDDLLRNIVARLPVKDAARTAALASRWRRVWSSTPLVLRDADLLLSAGEAAGVAAVGRALAGHPGPFRVVHIEHCMFAFHRPELAEWARLVAAKGVEDLVFVNIPVHYFDVPLPADILRCAALRRLFIGNWNFPATSGFPRGADVFPHLLELYIWNTVMSARDLNHLLACSPVLQSLALALNSHPNRVRLCSQSLQCVLLFLSKAEEVAVVDAPLLQRLVLWKISTSYDTDDELPVKIRLACAPELQVLGYLEPRAHQLQIGETIIKADTKVIPSSMVPSIKVLALRVNFCVQEEIAMLVSFLRCFPNVETLHIESDIDDEFTGQPHAKFWQEVCPVECINSHVKKIVFHDFHGDKCELEFIDFIARTAQELQALLLMLTSKTYGPVVDVDEVNSQLGVLSFASEECITSLLGPKVQMALDTRNRQRRADQRSDVPGSMSSTSSRMKAMVASILFFHPRLFSIICLTCISMGSHDDALRSWFRAFADKHLEELAFLNLHYPNDVMLPNTGIVPCTHTFRELQEICLHCCILHEWDVKNLLTCSPKVENLLLISSSCGWLLRLHIRCRCLRCLLHWASSFEDLVLVFTPCLERLILWKDDALYWRDSKKIKICSTPKLQWHDASALYTVVVPSVKVCATTIHFVGVCKDEQMVPGFLKFLPIWSTWILVPRYLLKGRAHVGDLVHRHGWSFQEVELLHMDHRENQAFHGGAHDVHGKGHVIGVDQREQLNLRAADEQPVKVISLSVSLAQDELPQAWQEDGFAGPQGQLLRWLAKERDNVAHHGGAGEDLGREGGGTAHAAEVHDDKILDVVIAFQGTDPIPEAVVAVEAGDGESDGVEGAGVGVGGARHRLHHRRVCFWKPLATGPTMGQNRASSRTEGHKSLDPGLGMGQHHWRQAGGTQGREELGWELADAGSIRWGSGVGGGWRKRKPIEDPQSTQLDGFEFWEEINSVECVRSSIKKVVFHGFSWKNSEIAFINSIAEGGLVLGKICIFQSRHGTAPDDDELNAKLSMVASLNIGLGRTEIIFSGEDPTWVSSILSSHPGPFNSIHLTCSSMGSHNDALKSWFKAFADKHLKELAFLNLNYPNDIMVPTDLFCCKSLKRLYLGGVQLPANTGIIPCSHTFHELWEICLYRCILHEWDIENLLTCSPKVEKLSLVNSACGWPLRLHIRSHSLRCMLHWASSLEELAMVSTPCLERLILWRDDALHWSDCKKIKICSMPKLQVIGYLNPADHVLQIRDTVIKEWSSRSPNDMKASAATVVPSVEVLAMTIRFGVHEEERMVPCFLKCFPSSIARTQTTNEVNLEFWKDVGSIQCVRSIIKRVIFDDFSGEECELAFLSFIAQNANQLEEIYIIPSKKDLSAGSSLGNVINHFMSSILWASAYCRVQVCASAKNAWNYQMASDLSLYDPFGYIVNNDSFLSFPGTWLSYEWCLNVNILLLRLDVVVPAPSRPDGVTVSGEDFIGSLPGHVRSAIVSRLPVADAAARTGVLSSSQWNGLWSSTPLVFQDSDLILAANFTSVAPVAATVSRVIENHPGPFHTVTLTSYFPESERDTFAGWIRAVAAKGVRDLTLHNIPWSGLHVLPADLLQCCAALERLRVCVWRFPATAGVLHPGGGDGDGAAPPSFPRLRELVLNRSAIEEADLENVVACSPALRTLVLAFSRGAPGRVRLASGSLRCVVLCQSLVDELAVVAAPLLERIVLRWCASGTHHGHLMRIRISRASSIKAIGYLKPTCHGLHIDATVIKPGITASPDEVAVPSVKILGLQVRFGVAAEATMVSCMLRCFPNVETLHIMPIEDPQSTQLDDFEFWEEINSVECVRSSIKKVVFHGFSWKNSEIAFINSIAEGGLVLEKICIFQSRHGAAPDDDELNAKLSMVASLNIGLGRTEIIFSGEDPTWCYRAAADLSRADPFDCCR</sequence>
<dbReference type="InterPro" id="IPR032675">
    <property type="entry name" value="LRR_dom_sf"/>
</dbReference>
<feature type="region of interest" description="Disordered" evidence="1">
    <location>
        <begin position="49"/>
        <end position="69"/>
    </location>
</feature>
<dbReference type="SUPFAM" id="SSF52047">
    <property type="entry name" value="RNI-like"/>
    <property type="match status" value="1"/>
</dbReference>
<dbReference type="Gramene" id="ORUFI01G24210.1">
    <property type="protein sequence ID" value="ORUFI01G24210.1"/>
    <property type="gene ID" value="ORUFI01G24210"/>
</dbReference>
<organism evidence="3 4">
    <name type="scientific">Oryza rufipogon</name>
    <name type="common">Brownbeard rice</name>
    <name type="synonym">Asian wild rice</name>
    <dbReference type="NCBI Taxonomy" id="4529"/>
    <lineage>
        <taxon>Eukaryota</taxon>
        <taxon>Viridiplantae</taxon>
        <taxon>Streptophyta</taxon>
        <taxon>Embryophyta</taxon>
        <taxon>Tracheophyta</taxon>
        <taxon>Spermatophyta</taxon>
        <taxon>Magnoliopsida</taxon>
        <taxon>Liliopsida</taxon>
        <taxon>Poales</taxon>
        <taxon>Poaceae</taxon>
        <taxon>BOP clade</taxon>
        <taxon>Oryzoideae</taxon>
        <taxon>Oryzeae</taxon>
        <taxon>Oryzinae</taxon>
        <taxon>Oryza</taxon>
    </lineage>
</organism>
<protein>
    <recommendedName>
        <fullName evidence="2">F-box domain-containing protein</fullName>
    </recommendedName>
</protein>
<feature type="region of interest" description="Disordered" evidence="1">
    <location>
        <begin position="1602"/>
        <end position="1638"/>
    </location>
</feature>
<feature type="region of interest" description="Disordered" evidence="1">
    <location>
        <begin position="1158"/>
        <end position="1178"/>
    </location>
</feature>
<dbReference type="EnsemblPlants" id="ORUFI01G24210.1">
    <property type="protein sequence ID" value="ORUFI01G24210.1"/>
    <property type="gene ID" value="ORUFI01G24210"/>
</dbReference>
<keyword evidence="4" id="KW-1185">Reference proteome</keyword>
<dbReference type="PANTHER" id="PTHR32141:SF149">
    <property type="entry name" value="OS01G0596100 PROTEIN"/>
    <property type="match status" value="1"/>
</dbReference>
<accession>A0A0E0MYT1</accession>
<name>A0A0E0MYT1_ORYRU</name>
<proteinExistence type="predicted"/>
<dbReference type="HOGENOM" id="CLU_000711_0_0_1"/>
<evidence type="ECO:0000313" key="4">
    <source>
        <dbReference type="Proteomes" id="UP000008022"/>
    </source>
</evidence>
<dbReference type="PANTHER" id="PTHR32141">
    <property type="match status" value="1"/>
</dbReference>
<dbReference type="SMART" id="SM00579">
    <property type="entry name" value="FBD"/>
    <property type="match status" value="1"/>
</dbReference>
<evidence type="ECO:0000259" key="2">
    <source>
        <dbReference type="PROSITE" id="PS50181"/>
    </source>
</evidence>
<dbReference type="SUPFAM" id="SSF81383">
    <property type="entry name" value="F-box domain"/>
    <property type="match status" value="2"/>
</dbReference>
<dbReference type="eggNOG" id="ENOG502RRNF">
    <property type="taxonomic scope" value="Eukaryota"/>
</dbReference>
<evidence type="ECO:0000313" key="3">
    <source>
        <dbReference type="EnsemblPlants" id="ORUFI01G24210.1"/>
    </source>
</evidence>
<dbReference type="Pfam" id="PF08387">
    <property type="entry name" value="FBD"/>
    <property type="match status" value="5"/>
</dbReference>
<dbReference type="SUPFAM" id="SSF52058">
    <property type="entry name" value="L domain-like"/>
    <property type="match status" value="1"/>
</dbReference>
<dbReference type="PROSITE" id="PS50181">
    <property type="entry name" value="FBOX"/>
    <property type="match status" value="1"/>
</dbReference>
<dbReference type="Pfam" id="PF00646">
    <property type="entry name" value="F-box"/>
    <property type="match status" value="2"/>
</dbReference>
<reference evidence="3" key="2">
    <citation type="submission" date="2015-06" db="UniProtKB">
        <authorList>
            <consortium name="EnsemblPlants"/>
        </authorList>
    </citation>
    <scope>IDENTIFICATION</scope>
</reference>
<reference evidence="4" key="1">
    <citation type="submission" date="2013-06" db="EMBL/GenBank/DDBJ databases">
        <authorList>
            <person name="Zhao Q."/>
        </authorList>
    </citation>
    <scope>NUCLEOTIDE SEQUENCE</scope>
    <source>
        <strain evidence="4">cv. W1943</strain>
    </source>
</reference>
<evidence type="ECO:0000256" key="1">
    <source>
        <dbReference type="SAM" id="MobiDB-lite"/>
    </source>
</evidence>
<dbReference type="Pfam" id="PF24758">
    <property type="entry name" value="LRR_At5g56370"/>
    <property type="match status" value="5"/>
</dbReference>